<dbReference type="Proteomes" id="UP000192505">
    <property type="component" value="Unassembled WGS sequence"/>
</dbReference>
<dbReference type="NCBIfam" id="TIGR01552">
    <property type="entry name" value="phd_fam"/>
    <property type="match status" value="1"/>
</dbReference>
<dbReference type="InterPro" id="IPR006442">
    <property type="entry name" value="Antitoxin_Phd/YefM"/>
</dbReference>
<dbReference type="PANTHER" id="PTHR35377">
    <property type="entry name" value="ANTITOXIN VAPB49-RELATED-RELATED"/>
    <property type="match status" value="1"/>
</dbReference>
<dbReference type="Gene3D" id="3.40.1620.10">
    <property type="entry name" value="YefM-like domain"/>
    <property type="match status" value="1"/>
</dbReference>
<evidence type="ECO:0000313" key="3">
    <source>
        <dbReference type="EMBL" id="OQW89139.1"/>
    </source>
</evidence>
<dbReference type="Pfam" id="PF02604">
    <property type="entry name" value="PhdYeFM_antitox"/>
    <property type="match status" value="1"/>
</dbReference>
<evidence type="ECO:0000313" key="4">
    <source>
        <dbReference type="Proteomes" id="UP000192505"/>
    </source>
</evidence>
<dbReference type="AlphaFoldDB" id="A0A1W9KWW6"/>
<evidence type="ECO:0000256" key="2">
    <source>
        <dbReference type="RuleBase" id="RU362080"/>
    </source>
</evidence>
<dbReference type="SUPFAM" id="SSF143120">
    <property type="entry name" value="YefM-like"/>
    <property type="match status" value="1"/>
</dbReference>
<comment type="caution">
    <text evidence="3">The sequence shown here is derived from an EMBL/GenBank/DDBJ whole genome shotgun (WGS) entry which is preliminary data.</text>
</comment>
<evidence type="ECO:0000256" key="1">
    <source>
        <dbReference type="ARBA" id="ARBA00009981"/>
    </source>
</evidence>
<dbReference type="InterPro" id="IPR036165">
    <property type="entry name" value="YefM-like_sf"/>
</dbReference>
<accession>A0A1W9KWW6</accession>
<proteinExistence type="inferred from homology"/>
<protein>
    <recommendedName>
        <fullName evidence="2">Antitoxin</fullName>
    </recommendedName>
</protein>
<organism evidence="3 4">
    <name type="scientific">Rhodoferax ferrireducens</name>
    <dbReference type="NCBI Taxonomy" id="192843"/>
    <lineage>
        <taxon>Bacteria</taxon>
        <taxon>Pseudomonadati</taxon>
        <taxon>Pseudomonadota</taxon>
        <taxon>Betaproteobacteria</taxon>
        <taxon>Burkholderiales</taxon>
        <taxon>Comamonadaceae</taxon>
        <taxon>Rhodoferax</taxon>
    </lineage>
</organism>
<sequence length="84" mass="8977">MKAVAVFEAKNRFSEIVAAAEQGEDITITRHGLPVARLVSIHSPLQPQADQGQKVASAMQRLRQLGAEGALGCTLPQAIQEGRD</sequence>
<gene>
    <name evidence="3" type="ORF">BWK72_04035</name>
</gene>
<dbReference type="InterPro" id="IPR051416">
    <property type="entry name" value="phD-YefM_TA_antitoxins"/>
</dbReference>
<reference evidence="3 4" key="1">
    <citation type="submission" date="2017-01" db="EMBL/GenBank/DDBJ databases">
        <title>Novel large sulfur bacteria in the metagenomes of groundwater-fed chemosynthetic microbial mats in the Lake Huron basin.</title>
        <authorList>
            <person name="Sharrar A.M."/>
            <person name="Flood B.E."/>
            <person name="Bailey J.V."/>
            <person name="Jones D.S."/>
            <person name="Biddanda B."/>
            <person name="Ruberg S.A."/>
            <person name="Marcus D.N."/>
            <person name="Dick G.J."/>
        </authorList>
    </citation>
    <scope>NUCLEOTIDE SEQUENCE [LARGE SCALE GENOMIC DNA]</scope>
    <source>
        <strain evidence="3">A7</strain>
    </source>
</reference>
<name>A0A1W9KWW6_9BURK</name>
<comment type="function">
    <text evidence="2">Antitoxin component of a type II toxin-antitoxin (TA) system.</text>
</comment>
<dbReference type="EMBL" id="MTEI01000002">
    <property type="protein sequence ID" value="OQW89139.1"/>
    <property type="molecule type" value="Genomic_DNA"/>
</dbReference>
<comment type="similarity">
    <text evidence="1 2">Belongs to the phD/YefM antitoxin family.</text>
</comment>